<sequence length="82" mass="9024">MGKDSNIAQPALPAAGNSEKRRDLKLRLQLMVNALAVAACFMMIFYTSDVMINELSKALGIVLCLNMFRVMASNNTSTEKQL</sequence>
<gene>
    <name evidence="3" type="ORF">H8S84_12635</name>
</gene>
<feature type="transmembrane region" description="Helical" evidence="2">
    <location>
        <begin position="30"/>
        <end position="48"/>
    </location>
</feature>
<feature type="region of interest" description="Disordered" evidence="1">
    <location>
        <begin position="1"/>
        <end position="20"/>
    </location>
</feature>
<reference evidence="3" key="1">
    <citation type="submission" date="2020-08" db="EMBL/GenBank/DDBJ databases">
        <title>Pontibacter sp. SD6 16S ribosomal RNA gene Genome sequencing and assembly.</title>
        <authorList>
            <person name="Kang M."/>
        </authorList>
    </citation>
    <scope>NUCLEOTIDE SEQUENCE</scope>
    <source>
        <strain evidence="3">SD6</strain>
    </source>
</reference>
<evidence type="ECO:0000313" key="4">
    <source>
        <dbReference type="Proteomes" id="UP000603640"/>
    </source>
</evidence>
<name>A0A923SNZ9_9BACT</name>
<accession>A0A923SNZ9</accession>
<keyword evidence="2" id="KW-0472">Membrane</keyword>
<keyword evidence="2" id="KW-0812">Transmembrane</keyword>
<keyword evidence="2" id="KW-1133">Transmembrane helix</keyword>
<evidence type="ECO:0000256" key="2">
    <source>
        <dbReference type="SAM" id="Phobius"/>
    </source>
</evidence>
<comment type="caution">
    <text evidence="3">The sequence shown here is derived from an EMBL/GenBank/DDBJ whole genome shotgun (WGS) entry which is preliminary data.</text>
</comment>
<dbReference type="EMBL" id="JACRVF010000003">
    <property type="protein sequence ID" value="MBC5993685.1"/>
    <property type="molecule type" value="Genomic_DNA"/>
</dbReference>
<dbReference type="Proteomes" id="UP000603640">
    <property type="component" value="Unassembled WGS sequence"/>
</dbReference>
<evidence type="ECO:0000313" key="3">
    <source>
        <dbReference type="EMBL" id="MBC5993685.1"/>
    </source>
</evidence>
<dbReference type="AlphaFoldDB" id="A0A923SNZ9"/>
<dbReference type="RefSeq" id="WP_187067698.1">
    <property type="nucleotide sequence ID" value="NZ_JACRVF010000003.1"/>
</dbReference>
<organism evidence="3 4">
    <name type="scientific">Pontibacter cellulosilyticus</name>
    <dbReference type="NCBI Taxonomy" id="1720253"/>
    <lineage>
        <taxon>Bacteria</taxon>
        <taxon>Pseudomonadati</taxon>
        <taxon>Bacteroidota</taxon>
        <taxon>Cytophagia</taxon>
        <taxon>Cytophagales</taxon>
        <taxon>Hymenobacteraceae</taxon>
        <taxon>Pontibacter</taxon>
    </lineage>
</organism>
<keyword evidence="4" id="KW-1185">Reference proteome</keyword>
<protein>
    <submittedName>
        <fullName evidence="3">Uncharacterized protein</fullName>
    </submittedName>
</protein>
<evidence type="ECO:0000256" key="1">
    <source>
        <dbReference type="SAM" id="MobiDB-lite"/>
    </source>
</evidence>
<proteinExistence type="predicted"/>